<proteinExistence type="predicted"/>
<sequence>MGGTLVAQHAIDLPATPPVAGHPVPAVVKPDTPPSSRPTSPEEAAAAADAAAAAATDEAPPAPHATVERGHRKPTLHPLFNDASLDLLIRCEGGTEPTGFMVRRGMLEAICPRLRTLLAPCPPGSYTVTTDDKPAAFASFLTLCRLGPPGARAKTPFLAFNTLGRKKEADATPQLDELHSVLPLLEKYGAVDWVRGLLADDVVALVPHLLAGEMNQAKTTKLLQLAHGTRSQDIWHAAIANFQKWPWVNPWKISEAERTQLGNSVYDILVGVWCNSERFDEDGLVRTRIFYQGDRPPKLYRVATLPLMINRRKPAVA</sequence>
<keyword evidence="3" id="KW-1185">Reference proteome</keyword>
<evidence type="ECO:0000313" key="3">
    <source>
        <dbReference type="Proteomes" id="UP000827549"/>
    </source>
</evidence>
<dbReference type="AlphaFoldDB" id="A0AAF0YHM0"/>
<reference evidence="2" key="1">
    <citation type="submission" date="2023-10" db="EMBL/GenBank/DDBJ databases">
        <authorList>
            <person name="Noh H."/>
        </authorList>
    </citation>
    <scope>NUCLEOTIDE SEQUENCE</scope>
    <source>
        <strain evidence="2">DUCC4014</strain>
    </source>
</reference>
<dbReference type="Proteomes" id="UP000827549">
    <property type="component" value="Chromosome 7"/>
</dbReference>
<name>A0AAF0YHM0_9TREE</name>
<feature type="compositionally biased region" description="Low complexity" evidence="1">
    <location>
        <begin position="37"/>
        <end position="59"/>
    </location>
</feature>
<dbReference type="GeneID" id="87812436"/>
<feature type="region of interest" description="Disordered" evidence="1">
    <location>
        <begin position="14"/>
        <end position="76"/>
    </location>
</feature>
<evidence type="ECO:0000256" key="1">
    <source>
        <dbReference type="SAM" id="MobiDB-lite"/>
    </source>
</evidence>
<accession>A0AAF0YHM0</accession>
<organism evidence="2 3">
    <name type="scientific">Vanrija pseudolonga</name>
    <dbReference type="NCBI Taxonomy" id="143232"/>
    <lineage>
        <taxon>Eukaryota</taxon>
        <taxon>Fungi</taxon>
        <taxon>Dikarya</taxon>
        <taxon>Basidiomycota</taxon>
        <taxon>Agaricomycotina</taxon>
        <taxon>Tremellomycetes</taxon>
        <taxon>Trichosporonales</taxon>
        <taxon>Trichosporonaceae</taxon>
        <taxon>Vanrija</taxon>
    </lineage>
</organism>
<dbReference type="RefSeq" id="XP_062631813.1">
    <property type="nucleotide sequence ID" value="XM_062775829.1"/>
</dbReference>
<evidence type="ECO:0008006" key="4">
    <source>
        <dbReference type="Google" id="ProtNLM"/>
    </source>
</evidence>
<evidence type="ECO:0000313" key="2">
    <source>
        <dbReference type="EMBL" id="WOO85787.1"/>
    </source>
</evidence>
<dbReference type="EMBL" id="CP086720">
    <property type="protein sequence ID" value="WOO85787.1"/>
    <property type="molecule type" value="Genomic_DNA"/>
</dbReference>
<protein>
    <recommendedName>
        <fullName evidence="4">BTB domain-containing protein</fullName>
    </recommendedName>
</protein>
<gene>
    <name evidence="2" type="ORF">LOC62_07G009273</name>
</gene>
<feature type="compositionally biased region" description="Low complexity" evidence="1">
    <location>
        <begin position="18"/>
        <end position="30"/>
    </location>
</feature>